<name>A0A9W6ZWD0_9STRA</name>
<evidence type="ECO:0000313" key="3">
    <source>
        <dbReference type="Proteomes" id="UP001165082"/>
    </source>
</evidence>
<comment type="caution">
    <text evidence="2">The sequence shown here is derived from an EMBL/GenBank/DDBJ whole genome shotgun (WGS) entry which is preliminary data.</text>
</comment>
<proteinExistence type="predicted"/>
<dbReference type="EMBL" id="BRXZ01002267">
    <property type="protein sequence ID" value="GMH58552.1"/>
    <property type="molecule type" value="Genomic_DNA"/>
</dbReference>
<accession>A0A9W6ZWD0</accession>
<sequence length="256" mass="27378">MSSSEKSVLLQYAWLGSPVEKDDSATSMVGVRAGGKRKLLACDIASIGEHSDISVSASVSPTPLDSAPQSPTRVQYGAFEVHNPATGRTDEIRLNSTVRVNSGSEGGNYFIGLVEEIFSEEGGEGVEVEGGGLEGGRRKRRRTDNMDDSNRSLITARDMATSKVVLRWYFQARDIPNMGLSPSSPEVKDLIDTLSKTNSNGSRNIALSELRDVNPLDVILGPIDIPKEFVVSHTVVVVPGSSPPSWEISKFSGGGV</sequence>
<protein>
    <submittedName>
        <fullName evidence="2">Uncharacterized protein</fullName>
    </submittedName>
</protein>
<keyword evidence="3" id="KW-1185">Reference proteome</keyword>
<evidence type="ECO:0000313" key="2">
    <source>
        <dbReference type="EMBL" id="GMH58552.1"/>
    </source>
</evidence>
<gene>
    <name evidence="2" type="ORF">TrRE_jg950</name>
</gene>
<reference evidence="2" key="1">
    <citation type="submission" date="2022-07" db="EMBL/GenBank/DDBJ databases">
        <title>Genome analysis of Parmales, a sister group of diatoms, reveals the evolutionary specialization of diatoms from phago-mixotrophs to photoautotrophs.</title>
        <authorList>
            <person name="Ban H."/>
            <person name="Sato S."/>
            <person name="Yoshikawa S."/>
            <person name="Kazumasa Y."/>
            <person name="Nakamura Y."/>
            <person name="Ichinomiya M."/>
            <person name="Saitoh K."/>
            <person name="Sato N."/>
            <person name="Blanc-Mathieu R."/>
            <person name="Endo H."/>
            <person name="Kuwata A."/>
            <person name="Ogata H."/>
        </authorList>
    </citation>
    <scope>NUCLEOTIDE SEQUENCE</scope>
</reference>
<dbReference type="AlphaFoldDB" id="A0A9W6ZWD0"/>
<organism evidence="2 3">
    <name type="scientific">Triparma retinervis</name>
    <dbReference type="NCBI Taxonomy" id="2557542"/>
    <lineage>
        <taxon>Eukaryota</taxon>
        <taxon>Sar</taxon>
        <taxon>Stramenopiles</taxon>
        <taxon>Ochrophyta</taxon>
        <taxon>Bolidophyceae</taxon>
        <taxon>Parmales</taxon>
        <taxon>Triparmaceae</taxon>
        <taxon>Triparma</taxon>
    </lineage>
</organism>
<evidence type="ECO:0000256" key="1">
    <source>
        <dbReference type="SAM" id="MobiDB-lite"/>
    </source>
</evidence>
<dbReference type="Proteomes" id="UP001165082">
    <property type="component" value="Unassembled WGS sequence"/>
</dbReference>
<feature type="region of interest" description="Disordered" evidence="1">
    <location>
        <begin position="125"/>
        <end position="150"/>
    </location>
</feature>
<feature type="non-terminal residue" evidence="2">
    <location>
        <position position="256"/>
    </location>
</feature>